<proteinExistence type="predicted"/>
<protein>
    <submittedName>
        <fullName evidence="1">Uncharacterized protein</fullName>
    </submittedName>
</protein>
<gene>
    <name evidence="1" type="ORF">EJ08DRAFT_207866</name>
</gene>
<accession>A0A9P4NTB6</accession>
<dbReference type="EMBL" id="MU007035">
    <property type="protein sequence ID" value="KAF2431013.1"/>
    <property type="molecule type" value="Genomic_DNA"/>
</dbReference>
<keyword evidence="2" id="KW-1185">Reference proteome</keyword>
<reference evidence="1" key="1">
    <citation type="journal article" date="2020" name="Stud. Mycol.">
        <title>101 Dothideomycetes genomes: a test case for predicting lifestyles and emergence of pathogens.</title>
        <authorList>
            <person name="Haridas S."/>
            <person name="Albert R."/>
            <person name="Binder M."/>
            <person name="Bloem J."/>
            <person name="Labutti K."/>
            <person name="Salamov A."/>
            <person name="Andreopoulos B."/>
            <person name="Baker S."/>
            <person name="Barry K."/>
            <person name="Bills G."/>
            <person name="Bluhm B."/>
            <person name="Cannon C."/>
            <person name="Castanera R."/>
            <person name="Culley D."/>
            <person name="Daum C."/>
            <person name="Ezra D."/>
            <person name="Gonzalez J."/>
            <person name="Henrissat B."/>
            <person name="Kuo A."/>
            <person name="Liang C."/>
            <person name="Lipzen A."/>
            <person name="Lutzoni F."/>
            <person name="Magnuson J."/>
            <person name="Mondo S."/>
            <person name="Nolan M."/>
            <person name="Ohm R."/>
            <person name="Pangilinan J."/>
            <person name="Park H.-J."/>
            <person name="Ramirez L."/>
            <person name="Alfaro M."/>
            <person name="Sun H."/>
            <person name="Tritt A."/>
            <person name="Yoshinaga Y."/>
            <person name="Zwiers L.-H."/>
            <person name="Turgeon B."/>
            <person name="Goodwin S."/>
            <person name="Spatafora J."/>
            <person name="Crous P."/>
            <person name="Grigoriev I."/>
        </authorList>
    </citation>
    <scope>NUCLEOTIDE SEQUENCE</scope>
    <source>
        <strain evidence="1">CBS 130266</strain>
    </source>
</reference>
<organism evidence="1 2">
    <name type="scientific">Tothia fuscella</name>
    <dbReference type="NCBI Taxonomy" id="1048955"/>
    <lineage>
        <taxon>Eukaryota</taxon>
        <taxon>Fungi</taxon>
        <taxon>Dikarya</taxon>
        <taxon>Ascomycota</taxon>
        <taxon>Pezizomycotina</taxon>
        <taxon>Dothideomycetes</taxon>
        <taxon>Pleosporomycetidae</taxon>
        <taxon>Venturiales</taxon>
        <taxon>Cylindrosympodiaceae</taxon>
        <taxon>Tothia</taxon>
    </lineage>
</organism>
<evidence type="ECO:0000313" key="1">
    <source>
        <dbReference type="EMBL" id="KAF2431013.1"/>
    </source>
</evidence>
<name>A0A9P4NTB6_9PEZI</name>
<sequence>MSCTDMQLNHYLLSTRIGDLPRIYWLDHAKDLVPSQYREAHLMGVLHESTCTTSDLGQINMFS</sequence>
<dbReference type="AlphaFoldDB" id="A0A9P4NTB6"/>
<dbReference type="Proteomes" id="UP000800235">
    <property type="component" value="Unassembled WGS sequence"/>
</dbReference>
<evidence type="ECO:0000313" key="2">
    <source>
        <dbReference type="Proteomes" id="UP000800235"/>
    </source>
</evidence>
<comment type="caution">
    <text evidence="1">The sequence shown here is derived from an EMBL/GenBank/DDBJ whole genome shotgun (WGS) entry which is preliminary data.</text>
</comment>